<dbReference type="InterPro" id="IPR025701">
    <property type="entry name" value="UBQ-conjugat_E2_E"/>
</dbReference>
<dbReference type="Pfam" id="PF14452">
    <property type="entry name" value="Multi_ubiq"/>
    <property type="match status" value="2"/>
</dbReference>
<organism evidence="2 3">
    <name type="scientific">Mucilaginibacter jinjuensis</name>
    <dbReference type="NCBI Taxonomy" id="1176721"/>
    <lineage>
        <taxon>Bacteria</taxon>
        <taxon>Pseudomonadati</taxon>
        <taxon>Bacteroidota</taxon>
        <taxon>Sphingobacteriia</taxon>
        <taxon>Sphingobacteriales</taxon>
        <taxon>Sphingobacteriaceae</taxon>
        <taxon>Mucilaginibacter</taxon>
    </lineage>
</organism>
<dbReference type="EMBL" id="CP117167">
    <property type="protein sequence ID" value="WCT11025.1"/>
    <property type="molecule type" value="Genomic_DNA"/>
</dbReference>
<evidence type="ECO:0000313" key="2">
    <source>
        <dbReference type="EMBL" id="WCT11025.1"/>
    </source>
</evidence>
<gene>
    <name evidence="2" type="ORF">PQO05_20005</name>
</gene>
<evidence type="ECO:0000259" key="1">
    <source>
        <dbReference type="Pfam" id="PF14452"/>
    </source>
</evidence>
<dbReference type="Pfam" id="PF14462">
    <property type="entry name" value="Prok-E2_E"/>
    <property type="match status" value="1"/>
</dbReference>
<name>A0ABY7T3K2_9SPHI</name>
<protein>
    <submittedName>
        <fullName evidence="2">Multiubiquitin domain-containing protein</fullName>
    </submittedName>
</protein>
<reference evidence="2 3" key="1">
    <citation type="submission" date="2023-02" db="EMBL/GenBank/DDBJ databases">
        <title>Genome sequence of Mucilaginibacter jinjuensis strain KACC 16571.</title>
        <authorList>
            <person name="Kim S."/>
            <person name="Heo J."/>
            <person name="Kwon S.-W."/>
        </authorList>
    </citation>
    <scope>NUCLEOTIDE SEQUENCE [LARGE SCALE GENOMIC DNA]</scope>
    <source>
        <strain evidence="2 3">KACC 16571</strain>
    </source>
</reference>
<keyword evidence="3" id="KW-1185">Reference proteome</keyword>
<feature type="domain" description="Multi-ubiquitin" evidence="1">
    <location>
        <begin position="16"/>
        <end position="78"/>
    </location>
</feature>
<dbReference type="RefSeq" id="WP_273629212.1">
    <property type="nucleotide sequence ID" value="NZ_CP117167.1"/>
</dbReference>
<dbReference type="Proteomes" id="UP001216139">
    <property type="component" value="Chromosome"/>
</dbReference>
<proteinExistence type="predicted"/>
<sequence length="378" mass="43174">MENIKEPHEVQHFATSVNEIELLFHEPKVSGLELMEKADLKHIECLELFQLFEDNFKKIAKDEIVDLSAKGFERFVTKEAEYRGYSVNNDPEVTDKRELTPVEILKLAGLDPEEHFLILVNKDGTKVSYGHQPQVKIKIQCGGMHFVTERKDCIVDIEHCFNCGVIPVIAFKYIIKINTTPFTVDKPAMTGREILALINETPETYYLRYKHKGGAKIVEADEVVDFTACGIERFSAKAKNCTEGRVNKRDFLLPEEDINYLEEKGIAYETVLNGETQWVILRGYGIPAGYNHANPDIAIRIPQNYPIAPLDMFYMYPNLARTDNQAIGALSPLTIEGKSYQQWSRHRTAANQWVPGEDNLATHIALMNHSLQQEFNKR</sequence>
<evidence type="ECO:0000313" key="3">
    <source>
        <dbReference type="Proteomes" id="UP001216139"/>
    </source>
</evidence>
<accession>A0ABY7T3K2</accession>
<feature type="domain" description="Multi-ubiquitin" evidence="1">
    <location>
        <begin position="175"/>
        <end position="235"/>
    </location>
</feature>
<dbReference type="InterPro" id="IPR027802">
    <property type="entry name" value="Multi-ubiquitin_dom"/>
</dbReference>